<dbReference type="PANTHER" id="PTHR10605">
    <property type="entry name" value="HEPARAN SULFATE SULFOTRANSFERASE"/>
    <property type="match status" value="1"/>
</dbReference>
<dbReference type="PANTHER" id="PTHR10605:SF65">
    <property type="entry name" value="GH20068P"/>
    <property type="match status" value="1"/>
</dbReference>
<feature type="disulfide bond" evidence="5">
    <location>
        <begin position="217"/>
        <end position="228"/>
    </location>
</feature>
<evidence type="ECO:0000313" key="8">
    <source>
        <dbReference type="WBParaSite" id="Minc3s06578g40024"/>
    </source>
</evidence>
<feature type="binding site" evidence="4">
    <location>
        <position position="216"/>
    </location>
    <ligand>
        <name>3'-phosphoadenylyl sulfate</name>
        <dbReference type="ChEBI" id="CHEBI:58339"/>
    </ligand>
</feature>
<reference evidence="8" key="1">
    <citation type="submission" date="2022-11" db="UniProtKB">
        <authorList>
            <consortium name="WormBaseParasite"/>
        </authorList>
    </citation>
    <scope>IDENTIFICATION</scope>
</reference>
<accession>A0A914NHP3</accession>
<keyword evidence="2" id="KW-0325">Glycoprotein</keyword>
<feature type="binding site" evidence="4">
    <location>
        <begin position="21"/>
        <end position="25"/>
    </location>
    <ligand>
        <name>3'-phosphoadenylyl sulfate</name>
        <dbReference type="ChEBI" id="CHEBI:58339"/>
    </ligand>
</feature>
<organism evidence="7 8">
    <name type="scientific">Meloidogyne incognita</name>
    <name type="common">Southern root-knot nematode worm</name>
    <name type="synonym">Oxyuris incognita</name>
    <dbReference type="NCBI Taxonomy" id="6306"/>
    <lineage>
        <taxon>Eukaryota</taxon>
        <taxon>Metazoa</taxon>
        <taxon>Ecdysozoa</taxon>
        <taxon>Nematoda</taxon>
        <taxon>Chromadorea</taxon>
        <taxon>Rhabditida</taxon>
        <taxon>Tylenchina</taxon>
        <taxon>Tylenchomorpha</taxon>
        <taxon>Tylenchoidea</taxon>
        <taxon>Meloidogynidae</taxon>
        <taxon>Meloidogyninae</taxon>
        <taxon>Meloidogyne</taxon>
        <taxon>Meloidogyne incognita group</taxon>
    </lineage>
</organism>
<feature type="domain" description="Sulfotransferase" evidence="6">
    <location>
        <begin position="12"/>
        <end position="237"/>
    </location>
</feature>
<dbReference type="InterPro" id="IPR037359">
    <property type="entry name" value="NST/OST"/>
</dbReference>
<dbReference type="InterPro" id="IPR000863">
    <property type="entry name" value="Sulfotransferase_dom"/>
</dbReference>
<evidence type="ECO:0000256" key="4">
    <source>
        <dbReference type="PIRSR" id="PIRSR637359-2"/>
    </source>
</evidence>
<dbReference type="AlphaFoldDB" id="A0A914NHP3"/>
<dbReference type="WBParaSite" id="Minc3s06578g40024">
    <property type="protein sequence ID" value="Minc3s06578g40024"/>
    <property type="gene ID" value="Minc3s06578g40024"/>
</dbReference>
<feature type="binding site" evidence="4">
    <location>
        <begin position="233"/>
        <end position="237"/>
    </location>
    <ligand>
        <name>3'-phosphoadenylyl sulfate</name>
        <dbReference type="ChEBI" id="CHEBI:58339"/>
    </ligand>
</feature>
<evidence type="ECO:0000256" key="1">
    <source>
        <dbReference type="ARBA" id="ARBA00022679"/>
    </source>
</evidence>
<sequence>MGNSTCQHFNLPNFLIIGVRKGGTRALLDALALHPKVKIARHEVHFFDKEKNFRRGLDWYIKQMPKAGLDDIIIEKTPAYFTANPQVPQRVFQFNPKIKFILIVRSPVTRTVSDFTQILQTKKEKNKPPINFEKMSFIKNCNGSVQLNKRFKPIRNSQYAEHLNRWLNYFPLKQFLILDGNKFIEDPLSQASERFLGLEPSINSTQLIFNKEKNFYCFRQNLNSDVHCLGKSKGRKHIKISSKFRCSLIEHFRPYNQKFFSLINRKFQTWE</sequence>
<feature type="binding site" evidence="4">
    <location>
        <position position="105"/>
    </location>
    <ligand>
        <name>3'-phosphoadenylyl sulfate</name>
        <dbReference type="ChEBI" id="CHEBI:58339"/>
    </ligand>
</feature>
<evidence type="ECO:0000256" key="2">
    <source>
        <dbReference type="ARBA" id="ARBA00023180"/>
    </source>
</evidence>
<keyword evidence="7" id="KW-1185">Reference proteome</keyword>
<evidence type="ECO:0000256" key="3">
    <source>
        <dbReference type="PIRSR" id="PIRSR637359-1"/>
    </source>
</evidence>
<dbReference type="GO" id="GO:0008467">
    <property type="term" value="F:[heparan sulfate]-glucosamine 3-sulfotransferase activity"/>
    <property type="evidence" value="ECO:0007669"/>
    <property type="project" value="TreeGrafter"/>
</dbReference>
<feature type="binding site" evidence="4">
    <location>
        <position position="113"/>
    </location>
    <ligand>
        <name>3'-phosphoadenylyl sulfate</name>
        <dbReference type="ChEBI" id="CHEBI:58339"/>
    </ligand>
</feature>
<dbReference type="Gene3D" id="3.40.50.300">
    <property type="entry name" value="P-loop containing nucleotide triphosphate hydrolases"/>
    <property type="match status" value="1"/>
</dbReference>
<protein>
    <submittedName>
        <fullName evidence="8">Sulfotransferase domain-containing protein</fullName>
    </submittedName>
</protein>
<dbReference type="SUPFAM" id="SSF52540">
    <property type="entry name" value="P-loop containing nucleoside triphosphate hydrolases"/>
    <property type="match status" value="1"/>
</dbReference>
<dbReference type="Pfam" id="PF00685">
    <property type="entry name" value="Sulfotransfer_1"/>
    <property type="match status" value="1"/>
</dbReference>
<dbReference type="Proteomes" id="UP000887563">
    <property type="component" value="Unplaced"/>
</dbReference>
<dbReference type="InterPro" id="IPR027417">
    <property type="entry name" value="P-loop_NTPase"/>
</dbReference>
<keyword evidence="1" id="KW-0808">Transferase</keyword>
<evidence type="ECO:0000259" key="6">
    <source>
        <dbReference type="Pfam" id="PF00685"/>
    </source>
</evidence>
<keyword evidence="5" id="KW-1015">Disulfide bond</keyword>
<name>A0A914NHP3_MELIC</name>
<proteinExistence type="predicted"/>
<evidence type="ECO:0000256" key="5">
    <source>
        <dbReference type="PIRSR" id="PIRSR637359-3"/>
    </source>
</evidence>
<feature type="active site" description="For sulfotransferase activity" evidence="3">
    <location>
        <position position="21"/>
    </location>
</feature>
<evidence type="ECO:0000313" key="7">
    <source>
        <dbReference type="Proteomes" id="UP000887563"/>
    </source>
</evidence>